<evidence type="ECO:0000313" key="5">
    <source>
        <dbReference type="EMBL" id="KAG1793613.1"/>
    </source>
</evidence>
<name>A0A9P7APC4_9AGAM</name>
<keyword evidence="3" id="KW-0175">Coiled coil</keyword>
<dbReference type="GeneID" id="64604442"/>
<dbReference type="GO" id="GO:0005794">
    <property type="term" value="C:Golgi apparatus"/>
    <property type="evidence" value="ECO:0007669"/>
    <property type="project" value="UniProtKB-SubCell"/>
</dbReference>
<keyword evidence="6" id="KW-1185">Reference proteome</keyword>
<evidence type="ECO:0000256" key="4">
    <source>
        <dbReference type="SAM" id="MobiDB-lite"/>
    </source>
</evidence>
<feature type="region of interest" description="Disordered" evidence="4">
    <location>
        <begin position="534"/>
        <end position="673"/>
    </location>
</feature>
<accession>A0A9P7APC4</accession>
<evidence type="ECO:0000313" key="6">
    <source>
        <dbReference type="Proteomes" id="UP000719766"/>
    </source>
</evidence>
<feature type="compositionally biased region" description="Basic and acidic residues" evidence="4">
    <location>
        <begin position="698"/>
        <end position="787"/>
    </location>
</feature>
<feature type="region of interest" description="Disordered" evidence="4">
    <location>
        <begin position="698"/>
        <end position="919"/>
    </location>
</feature>
<gene>
    <name evidence="5" type="ORF">HD556DRAFT_464638</name>
</gene>
<feature type="compositionally biased region" description="Low complexity" evidence="4">
    <location>
        <begin position="288"/>
        <end position="303"/>
    </location>
</feature>
<dbReference type="PANTHER" id="PTHR18921:SF2">
    <property type="entry name" value="THYROID RECEPTOR-INTERACTING PROTEIN 11"/>
    <property type="match status" value="1"/>
</dbReference>
<feature type="region of interest" description="Disordered" evidence="4">
    <location>
        <begin position="357"/>
        <end position="484"/>
    </location>
</feature>
<organism evidence="5 6">
    <name type="scientific">Suillus plorans</name>
    <dbReference type="NCBI Taxonomy" id="116603"/>
    <lineage>
        <taxon>Eukaryota</taxon>
        <taxon>Fungi</taxon>
        <taxon>Dikarya</taxon>
        <taxon>Basidiomycota</taxon>
        <taxon>Agaricomycotina</taxon>
        <taxon>Agaricomycetes</taxon>
        <taxon>Agaricomycetidae</taxon>
        <taxon>Boletales</taxon>
        <taxon>Suillineae</taxon>
        <taxon>Suillaceae</taxon>
        <taxon>Suillus</taxon>
    </lineage>
</organism>
<dbReference type="EMBL" id="JABBWE010000029">
    <property type="protein sequence ID" value="KAG1793613.1"/>
    <property type="molecule type" value="Genomic_DNA"/>
</dbReference>
<evidence type="ECO:0000256" key="1">
    <source>
        <dbReference type="ARBA" id="ARBA00004555"/>
    </source>
</evidence>
<feature type="compositionally biased region" description="Low complexity" evidence="4">
    <location>
        <begin position="197"/>
        <end position="206"/>
    </location>
</feature>
<feature type="compositionally biased region" description="Polar residues" evidence="4">
    <location>
        <begin position="274"/>
        <end position="285"/>
    </location>
</feature>
<sequence>MTTLFQTTTESSTNQSAADFEPDEQWKSRLKVDIENNLRSMVDEAKQNLHDTLKRAPVSALDRERLTEEHLATMKNIRNLAEEQFRIALERERQERRWAAGQALDQEWSDTMIKEQQAILDKIERERKDKAAHPSSSSQPIADPSISRSSRSPERVWTPHEQAELEHEADYFPRLPSREFEEDHVPPPRDTGKARAGSVSSSGVGSYKPPSTLDTTDRGFERPKPSPTIDELDDMPRSARSPTDAQDSIRRGSLRRKTSISTRQLPEFWHPSITPEQDAQMSRTFSIARRGSTASTTSSYRGAPSVFNIPFSSEPHDIMPSASERERERISAVEQEWNFIDRARDRERTTSYTYAEARASIATTPQRLDDRYPPPTSAPILSSAIAYSRPLESPSSAVPIAYSRPADSPSYTRSSDSTRPPPSASRPIATKKSFTFDDGGFQSSPSPKGWNGPSRSPYDTRYETSRSPQTPEEVPRSWQSSNLRARLSSQDMRYGYNAGENGYYPARPVHTHHEVSEGEYDVDLDDAEWREYDERQMRQREDSVNLRRREEEVARREQELRRREEDARREEEAKLKEEELKRKEEETKRKEEETRRKEDEITRKEEEARRRQEEADRKELEVRRMEEEARKKEEETKRKEDEIQRKEMIARRKEEEVRRQEAQARRRAEDLRKQEEEVARRLEEEEKRVALEISRKSMEAKRKEDEVKRKEEDARLKEEAARAKEEEIQRKEEELMRREEELLRREAEAIRRSDDKQKVQQDEFRKREEEIRRQRAEEKKRQERFEWETWGFYPPETGRPTPPPQMATSPSQSSSSSTGPWPIPNRSDRSMPGPSPPTDRSSSGSTSTSRSSAAWTSSTRPSSTASSQSPSTPKPPTPSAQQNAKTTSGPPPTPFSEADFHRRQAEQAQQREEQFRREQAKLEQERLLKAGKALGKQDTIRLFEHHRGQWDKLQISGVLGVLVWDDFPWPVFKRPSGPDDVTAPYITAYMLSSLHPVDKPPKDRIKENIRRWHPDRFETQLLPKVKESDRDIVRDAAGTVVRVLNDLLRSSTQEFA</sequence>
<dbReference type="GO" id="GO:0031267">
    <property type="term" value="F:small GTPase binding"/>
    <property type="evidence" value="ECO:0007669"/>
    <property type="project" value="TreeGrafter"/>
</dbReference>
<evidence type="ECO:0000256" key="2">
    <source>
        <dbReference type="ARBA" id="ARBA00023034"/>
    </source>
</evidence>
<comment type="subcellular location">
    <subcellularLocation>
        <location evidence="1">Golgi apparatus</location>
    </subcellularLocation>
</comment>
<feature type="compositionally biased region" description="Basic and acidic residues" evidence="4">
    <location>
        <begin position="898"/>
        <end position="919"/>
    </location>
</feature>
<dbReference type="OrthoDB" id="2723779at2759"/>
<reference evidence="5" key="1">
    <citation type="journal article" date="2020" name="New Phytol.">
        <title>Comparative genomics reveals dynamic genome evolution in host specialist ectomycorrhizal fungi.</title>
        <authorList>
            <person name="Lofgren L.A."/>
            <person name="Nguyen N.H."/>
            <person name="Vilgalys R."/>
            <person name="Ruytinx J."/>
            <person name="Liao H.L."/>
            <person name="Branco S."/>
            <person name="Kuo A."/>
            <person name="LaButti K."/>
            <person name="Lipzen A."/>
            <person name="Andreopoulos W."/>
            <person name="Pangilinan J."/>
            <person name="Riley R."/>
            <person name="Hundley H."/>
            <person name="Na H."/>
            <person name="Barry K."/>
            <person name="Grigoriev I.V."/>
            <person name="Stajich J.E."/>
            <person name="Kennedy P.G."/>
        </authorList>
    </citation>
    <scope>NUCLEOTIDE SEQUENCE</scope>
    <source>
        <strain evidence="5">S12</strain>
    </source>
</reference>
<feature type="compositionally biased region" description="Low complexity" evidence="4">
    <location>
        <begin position="806"/>
        <end position="820"/>
    </location>
</feature>
<feature type="compositionally biased region" description="Basic and acidic residues" evidence="4">
    <location>
        <begin position="151"/>
        <end position="193"/>
    </location>
</feature>
<proteinExistence type="predicted"/>
<feature type="compositionally biased region" description="Basic and acidic residues" evidence="4">
    <location>
        <begin position="215"/>
        <end position="224"/>
    </location>
</feature>
<dbReference type="Proteomes" id="UP000719766">
    <property type="component" value="Unassembled WGS sequence"/>
</dbReference>
<feature type="region of interest" description="Disordered" evidence="4">
    <location>
        <begin position="1"/>
        <end position="24"/>
    </location>
</feature>
<dbReference type="PANTHER" id="PTHR18921">
    <property type="entry name" value="MYOSIN HEAVY CHAIN - RELATED"/>
    <property type="match status" value="1"/>
</dbReference>
<dbReference type="RefSeq" id="XP_041160011.1">
    <property type="nucleotide sequence ID" value="XM_041310678.1"/>
</dbReference>
<dbReference type="AlphaFoldDB" id="A0A9P7APC4"/>
<feature type="region of interest" description="Disordered" evidence="4">
    <location>
        <begin position="126"/>
        <end position="327"/>
    </location>
</feature>
<feature type="compositionally biased region" description="Low complexity" evidence="4">
    <location>
        <begin position="406"/>
        <end position="418"/>
    </location>
</feature>
<keyword evidence="2" id="KW-0333">Golgi apparatus</keyword>
<dbReference type="GO" id="GO:0007030">
    <property type="term" value="P:Golgi organization"/>
    <property type="evidence" value="ECO:0007669"/>
    <property type="project" value="TreeGrafter"/>
</dbReference>
<feature type="compositionally biased region" description="Low complexity" evidence="4">
    <location>
        <begin position="838"/>
        <end position="871"/>
    </location>
</feature>
<comment type="caution">
    <text evidence="5">The sequence shown here is derived from an EMBL/GenBank/DDBJ whole genome shotgun (WGS) entry which is preliminary data.</text>
</comment>
<feature type="compositionally biased region" description="Low complexity" evidence="4">
    <location>
        <begin position="1"/>
        <end position="13"/>
    </location>
</feature>
<dbReference type="GO" id="GO:0006888">
    <property type="term" value="P:endoplasmic reticulum to Golgi vesicle-mediated transport"/>
    <property type="evidence" value="ECO:0007669"/>
    <property type="project" value="TreeGrafter"/>
</dbReference>
<protein>
    <submittedName>
        <fullName evidence="5">Uncharacterized protein</fullName>
    </submittedName>
</protein>
<evidence type="ECO:0000256" key="3">
    <source>
        <dbReference type="ARBA" id="ARBA00023054"/>
    </source>
</evidence>